<proteinExistence type="predicted"/>
<gene>
    <name evidence="2" type="ORF">ACFSJG_22500</name>
</gene>
<accession>A0ABW4PA25</accession>
<dbReference type="Proteomes" id="UP001597286">
    <property type="component" value="Unassembled WGS sequence"/>
</dbReference>
<protein>
    <recommendedName>
        <fullName evidence="4">Cupin domain-containing protein</fullName>
    </recommendedName>
</protein>
<evidence type="ECO:0000313" key="2">
    <source>
        <dbReference type="EMBL" id="MFD1814998.1"/>
    </source>
</evidence>
<organism evidence="2 3">
    <name type="scientific">Rhodococcus gannanensis</name>
    <dbReference type="NCBI Taxonomy" id="1960308"/>
    <lineage>
        <taxon>Bacteria</taxon>
        <taxon>Bacillati</taxon>
        <taxon>Actinomycetota</taxon>
        <taxon>Actinomycetes</taxon>
        <taxon>Mycobacteriales</taxon>
        <taxon>Nocardiaceae</taxon>
        <taxon>Rhodococcus</taxon>
    </lineage>
</organism>
<evidence type="ECO:0000313" key="3">
    <source>
        <dbReference type="Proteomes" id="UP001597286"/>
    </source>
</evidence>
<sequence length="188" mass="19563">MDAKDRVPGLRPHGRHPEGPATAPLPNSIGPDVMPIQFLRLTAAGTAVAALLLGFSTPAHATPAEGVTAETLAELELAPELVPPPPAGHPPLPDEVEGTLRRIEIAPGGSTGWHHHNGHVQGLIVSGTLTRVFPDCTRADSPAGSWVTEQPGGDHVGLNLGTTPLIMLVTYVLPDDEPFAEDGPAHCE</sequence>
<dbReference type="RefSeq" id="WP_378487450.1">
    <property type="nucleotide sequence ID" value="NZ_JBHUFB010000020.1"/>
</dbReference>
<reference evidence="3" key="1">
    <citation type="journal article" date="2019" name="Int. J. Syst. Evol. Microbiol.">
        <title>The Global Catalogue of Microorganisms (GCM) 10K type strain sequencing project: providing services to taxonomists for standard genome sequencing and annotation.</title>
        <authorList>
            <consortium name="The Broad Institute Genomics Platform"/>
            <consortium name="The Broad Institute Genome Sequencing Center for Infectious Disease"/>
            <person name="Wu L."/>
            <person name="Ma J."/>
        </authorList>
    </citation>
    <scope>NUCLEOTIDE SEQUENCE [LARGE SCALE GENOMIC DNA]</scope>
    <source>
        <strain evidence="3">DT72</strain>
    </source>
</reference>
<evidence type="ECO:0000256" key="1">
    <source>
        <dbReference type="SAM" id="MobiDB-lite"/>
    </source>
</evidence>
<dbReference type="SUPFAM" id="SSF51182">
    <property type="entry name" value="RmlC-like cupins"/>
    <property type="match status" value="1"/>
</dbReference>
<dbReference type="InterPro" id="IPR014710">
    <property type="entry name" value="RmlC-like_jellyroll"/>
</dbReference>
<dbReference type="EMBL" id="JBHUFB010000020">
    <property type="protein sequence ID" value="MFD1814998.1"/>
    <property type="molecule type" value="Genomic_DNA"/>
</dbReference>
<evidence type="ECO:0008006" key="4">
    <source>
        <dbReference type="Google" id="ProtNLM"/>
    </source>
</evidence>
<comment type="caution">
    <text evidence="2">The sequence shown here is derived from an EMBL/GenBank/DDBJ whole genome shotgun (WGS) entry which is preliminary data.</text>
</comment>
<name>A0ABW4PA25_9NOCA</name>
<feature type="region of interest" description="Disordered" evidence="1">
    <location>
        <begin position="1"/>
        <end position="28"/>
    </location>
</feature>
<keyword evidence="3" id="KW-1185">Reference proteome</keyword>
<dbReference type="InterPro" id="IPR011051">
    <property type="entry name" value="RmlC_Cupin_sf"/>
</dbReference>
<dbReference type="Gene3D" id="2.60.120.10">
    <property type="entry name" value="Jelly Rolls"/>
    <property type="match status" value="1"/>
</dbReference>